<dbReference type="Gene3D" id="3.40.630.10">
    <property type="entry name" value="Zn peptidases"/>
    <property type="match status" value="1"/>
</dbReference>
<dbReference type="PANTHER" id="PTHR43808:SF31">
    <property type="entry name" value="N-ACETYL-L-CITRULLINE DEACETYLASE"/>
    <property type="match status" value="1"/>
</dbReference>
<keyword evidence="3" id="KW-0645">Protease</keyword>
<keyword evidence="7" id="KW-0224">Dipeptidase</keyword>
<evidence type="ECO:0000256" key="8">
    <source>
        <dbReference type="ARBA" id="ARBA00023049"/>
    </source>
</evidence>
<dbReference type="InterPro" id="IPR036264">
    <property type="entry name" value="Bact_exopeptidase_dim_dom"/>
</dbReference>
<dbReference type="GO" id="GO:0008777">
    <property type="term" value="F:acetylornithine deacetylase activity"/>
    <property type="evidence" value="ECO:0007669"/>
    <property type="project" value="TreeGrafter"/>
</dbReference>
<dbReference type="EMBL" id="JACHHH010000003">
    <property type="protein sequence ID" value="MBB6040805.1"/>
    <property type="molecule type" value="Genomic_DNA"/>
</dbReference>
<dbReference type="InterPro" id="IPR010964">
    <property type="entry name" value="M20A_pepV-rel"/>
</dbReference>
<reference evidence="9 10" key="1">
    <citation type="submission" date="2020-08" db="EMBL/GenBank/DDBJ databases">
        <title>Genomic Encyclopedia of Type Strains, Phase IV (KMG-IV): sequencing the most valuable type-strain genomes for metagenomic binning, comparative biology and taxonomic classification.</title>
        <authorList>
            <person name="Goeker M."/>
        </authorList>
    </citation>
    <scope>NUCLEOTIDE SEQUENCE [LARGE SCALE GENOMIC DNA]</scope>
    <source>
        <strain evidence="9 10">DSM 17245</strain>
    </source>
</reference>
<dbReference type="GeneID" id="85014329"/>
<dbReference type="SUPFAM" id="SSF53187">
    <property type="entry name" value="Zn-dependent exopeptidases"/>
    <property type="match status" value="1"/>
</dbReference>
<dbReference type="GO" id="GO:0006508">
    <property type="term" value="P:proteolysis"/>
    <property type="evidence" value="ECO:0007669"/>
    <property type="project" value="UniProtKB-KW"/>
</dbReference>
<keyword evidence="8" id="KW-0482">Metalloprotease</keyword>
<dbReference type="NCBIfam" id="TIGR01887">
    <property type="entry name" value="dipeptidaselike"/>
    <property type="match status" value="1"/>
</dbReference>
<dbReference type="GO" id="GO:0008270">
    <property type="term" value="F:zinc ion binding"/>
    <property type="evidence" value="ECO:0007669"/>
    <property type="project" value="InterPro"/>
</dbReference>
<dbReference type="InterPro" id="IPR002933">
    <property type="entry name" value="Peptidase_M20"/>
</dbReference>
<dbReference type="GO" id="GO:0016805">
    <property type="term" value="F:dipeptidase activity"/>
    <property type="evidence" value="ECO:0007669"/>
    <property type="project" value="UniProtKB-KW"/>
</dbReference>
<dbReference type="GO" id="GO:0009014">
    <property type="term" value="F:succinyl-diaminopimelate desuccinylase activity"/>
    <property type="evidence" value="ECO:0007669"/>
    <property type="project" value="UniProtKB-EC"/>
</dbReference>
<dbReference type="InterPro" id="IPR050072">
    <property type="entry name" value="Peptidase_M20A"/>
</dbReference>
<dbReference type="AlphaFoldDB" id="A0A7W9W1F5"/>
<evidence type="ECO:0000256" key="2">
    <source>
        <dbReference type="ARBA" id="ARBA00006247"/>
    </source>
</evidence>
<gene>
    <name evidence="9" type="ORF">HNQ46_000768</name>
</gene>
<dbReference type="Gene3D" id="3.30.70.360">
    <property type="match status" value="2"/>
</dbReference>
<evidence type="ECO:0000256" key="7">
    <source>
        <dbReference type="ARBA" id="ARBA00022997"/>
    </source>
</evidence>
<keyword evidence="5 9" id="KW-0378">Hydrolase</keyword>
<evidence type="ECO:0000313" key="9">
    <source>
        <dbReference type="EMBL" id="MBB6040805.1"/>
    </source>
</evidence>
<dbReference type="RefSeq" id="WP_183683203.1">
    <property type="nucleotide sequence ID" value="NZ_CAUQIH010000002.1"/>
</dbReference>
<evidence type="ECO:0000256" key="5">
    <source>
        <dbReference type="ARBA" id="ARBA00022801"/>
    </source>
</evidence>
<proteinExistence type="inferred from homology"/>
<comment type="caution">
    <text evidence="9">The sequence shown here is derived from an EMBL/GenBank/DDBJ whole genome shotgun (WGS) entry which is preliminary data.</text>
</comment>
<organism evidence="9 10">
    <name type="scientific">Oribacterium sinus</name>
    <dbReference type="NCBI Taxonomy" id="237576"/>
    <lineage>
        <taxon>Bacteria</taxon>
        <taxon>Bacillati</taxon>
        <taxon>Bacillota</taxon>
        <taxon>Clostridia</taxon>
        <taxon>Lachnospirales</taxon>
        <taxon>Lachnospiraceae</taxon>
        <taxon>Oribacterium</taxon>
    </lineage>
</organism>
<comment type="similarity">
    <text evidence="2">Belongs to the peptidase M20A family.</text>
</comment>
<dbReference type="Proteomes" id="UP000522163">
    <property type="component" value="Unassembled WGS sequence"/>
</dbReference>
<evidence type="ECO:0000256" key="3">
    <source>
        <dbReference type="ARBA" id="ARBA00022670"/>
    </source>
</evidence>
<protein>
    <submittedName>
        <fullName evidence="9">Succinyl-diaminopimelate desuccinylase</fullName>
        <ecNumber evidence="9">3.5.1.18</ecNumber>
    </submittedName>
</protein>
<evidence type="ECO:0000313" key="10">
    <source>
        <dbReference type="Proteomes" id="UP000522163"/>
    </source>
</evidence>
<evidence type="ECO:0000256" key="1">
    <source>
        <dbReference type="ARBA" id="ARBA00001947"/>
    </source>
</evidence>
<evidence type="ECO:0000256" key="4">
    <source>
        <dbReference type="ARBA" id="ARBA00022723"/>
    </source>
</evidence>
<dbReference type="GO" id="GO:0006526">
    <property type="term" value="P:L-arginine biosynthetic process"/>
    <property type="evidence" value="ECO:0007669"/>
    <property type="project" value="TreeGrafter"/>
</dbReference>
<dbReference type="PANTHER" id="PTHR43808">
    <property type="entry name" value="ACETYLORNITHINE DEACETYLASE"/>
    <property type="match status" value="1"/>
</dbReference>
<accession>A0A7W9W1F5</accession>
<dbReference type="SUPFAM" id="SSF55031">
    <property type="entry name" value="Bacterial exopeptidase dimerisation domain"/>
    <property type="match status" value="1"/>
</dbReference>
<dbReference type="Pfam" id="PF01546">
    <property type="entry name" value="Peptidase_M20"/>
    <property type="match status" value="1"/>
</dbReference>
<keyword evidence="4" id="KW-0479">Metal-binding</keyword>
<sequence>MEKSIKTWLAEHEEEFVKDLGRLIAIDSVQGETKPGAPFGEGPKKALEEALSLCEGYGFSVNNMENYVGTADLDAKLPRSLDILAHLDVVPAGEGWEITEPFKMLEKDGIVYGRGVSDDKGPMLAGLYAMRAVKELGYPLKKGIRMIMGTNEETGSKDLEYYYAREKAGEMSFTPDAEFPIINVEKGQFRGTIFKKRGKEESSLLSLKAGIAVNAVPQKAVLVFSALGEEEFQAAKQAVEEQCQVKISKNGNEVTVIGTSAHAATPYLGKNAGLAAVIFAAKLPSIGAELKQDLQHLLELFPYGKTDGSGLGIKMEDKESKDLTCTLDIYAIDGEELRFTYDSRVPICATEENCVNTARKNVEAKGFQFETKGMIPPHYVPSDSPFVQNLLSVYEKVTGLKGECLAIGGGTYVHDVENGVAFGAVLPDVDTRMHGADEWIKVKDLLLAAEIYGEAILALCQ</sequence>
<name>A0A7W9W1F5_9FIRM</name>
<evidence type="ECO:0000256" key="6">
    <source>
        <dbReference type="ARBA" id="ARBA00022833"/>
    </source>
</evidence>
<comment type="cofactor">
    <cofactor evidence="1">
        <name>Zn(2+)</name>
        <dbReference type="ChEBI" id="CHEBI:29105"/>
    </cofactor>
</comment>
<keyword evidence="6" id="KW-0862">Zinc</keyword>
<dbReference type="GO" id="GO:0008237">
    <property type="term" value="F:metallopeptidase activity"/>
    <property type="evidence" value="ECO:0007669"/>
    <property type="project" value="UniProtKB-KW"/>
</dbReference>
<dbReference type="EC" id="3.5.1.18" evidence="9"/>